<evidence type="ECO:0000256" key="1">
    <source>
        <dbReference type="ARBA" id="ARBA00008563"/>
    </source>
</evidence>
<dbReference type="GO" id="GO:0005840">
    <property type="term" value="C:ribosome"/>
    <property type="evidence" value="ECO:0007669"/>
    <property type="project" value="UniProtKB-KW"/>
</dbReference>
<keyword evidence="3 4" id="KW-0687">Ribonucleoprotein</keyword>
<protein>
    <recommendedName>
        <fullName evidence="4">Large ribosomal subunit protein bL21</fullName>
    </recommendedName>
</protein>
<evidence type="ECO:0000256" key="5">
    <source>
        <dbReference type="RuleBase" id="RU000562"/>
    </source>
</evidence>
<evidence type="ECO:0000256" key="3">
    <source>
        <dbReference type="ARBA" id="ARBA00023274"/>
    </source>
</evidence>
<organism evidence="6 7">
    <name type="scientific">Malacoplasma iowae DK-CPA</name>
    <dbReference type="NCBI Taxonomy" id="1394179"/>
    <lineage>
        <taxon>Bacteria</taxon>
        <taxon>Bacillati</taxon>
        <taxon>Mycoplasmatota</taxon>
        <taxon>Mycoplasmoidales</taxon>
        <taxon>Mycoplasmoidaceae</taxon>
        <taxon>Malacoplasma</taxon>
    </lineage>
</organism>
<comment type="subunit">
    <text evidence="4">Part of the 50S ribosomal subunit. Contacts protein L20.</text>
</comment>
<comment type="similarity">
    <text evidence="1 4 5">Belongs to the bacterial ribosomal protein bL21 family.</text>
</comment>
<dbReference type="Proteomes" id="UP000028523">
    <property type="component" value="Unassembled WGS sequence"/>
</dbReference>
<sequence length="100" mass="11527">MFAIFETGSKQYRVKKGGVIYVEKLDAKEGQTMSFDKVLMVDSKVGSPFVKNATVSCKVIKQGKQKKIRIIKHKRYSRYLKRQGHRQPYTKLEVTSISVK</sequence>
<dbReference type="AlphaFoldDB" id="A0A084U3Z0"/>
<proteinExistence type="inferred from homology"/>
<dbReference type="NCBIfam" id="TIGR00061">
    <property type="entry name" value="L21"/>
    <property type="match status" value="1"/>
</dbReference>
<dbReference type="GO" id="GO:0019843">
    <property type="term" value="F:rRNA binding"/>
    <property type="evidence" value="ECO:0007669"/>
    <property type="project" value="UniProtKB-UniRule"/>
</dbReference>
<dbReference type="PANTHER" id="PTHR21349">
    <property type="entry name" value="50S RIBOSOMAL PROTEIN L21"/>
    <property type="match status" value="1"/>
</dbReference>
<comment type="caution">
    <text evidence="6">The sequence shown here is derived from an EMBL/GenBank/DDBJ whole genome shotgun (WGS) entry which is preliminary data.</text>
</comment>
<dbReference type="InterPro" id="IPR036164">
    <property type="entry name" value="bL21-like_sf"/>
</dbReference>
<keyword evidence="7" id="KW-1185">Reference proteome</keyword>
<dbReference type="GO" id="GO:1990904">
    <property type="term" value="C:ribonucleoprotein complex"/>
    <property type="evidence" value="ECO:0007669"/>
    <property type="project" value="UniProtKB-KW"/>
</dbReference>
<evidence type="ECO:0000313" key="6">
    <source>
        <dbReference type="EMBL" id="KFB07676.1"/>
    </source>
</evidence>
<dbReference type="Pfam" id="PF00829">
    <property type="entry name" value="Ribosomal_L21p"/>
    <property type="match status" value="1"/>
</dbReference>
<dbReference type="GO" id="GO:0006412">
    <property type="term" value="P:translation"/>
    <property type="evidence" value="ECO:0007669"/>
    <property type="project" value="UniProtKB-UniRule"/>
</dbReference>
<dbReference type="RefSeq" id="WP_036451744.1">
    <property type="nucleotide sequence ID" value="NZ_AWQU01000072.1"/>
</dbReference>
<dbReference type="InterPro" id="IPR028909">
    <property type="entry name" value="bL21-like"/>
</dbReference>
<dbReference type="InterPro" id="IPR001787">
    <property type="entry name" value="Ribosomal_bL21"/>
</dbReference>
<evidence type="ECO:0000256" key="2">
    <source>
        <dbReference type="ARBA" id="ARBA00022980"/>
    </source>
</evidence>
<dbReference type="EMBL" id="AWQU01000072">
    <property type="protein sequence ID" value="KFB07676.1"/>
    <property type="molecule type" value="Genomic_DNA"/>
</dbReference>
<dbReference type="GO" id="GO:0003735">
    <property type="term" value="F:structural constituent of ribosome"/>
    <property type="evidence" value="ECO:0007669"/>
    <property type="project" value="InterPro"/>
</dbReference>
<dbReference type="SUPFAM" id="SSF141091">
    <property type="entry name" value="L21p-like"/>
    <property type="match status" value="1"/>
</dbReference>
<dbReference type="PANTHER" id="PTHR21349:SF0">
    <property type="entry name" value="LARGE RIBOSOMAL SUBUNIT PROTEIN BL21M"/>
    <property type="match status" value="1"/>
</dbReference>
<name>A0A084U3Z0_MALIO</name>
<evidence type="ECO:0000313" key="7">
    <source>
        <dbReference type="Proteomes" id="UP000028523"/>
    </source>
</evidence>
<comment type="function">
    <text evidence="4 5">This protein binds to 23S rRNA in the presence of protein L20.</text>
</comment>
<gene>
    <name evidence="4 6" type="primary">rplU</name>
    <name evidence="6" type="ORF">P271_527</name>
</gene>
<evidence type="ECO:0000256" key="4">
    <source>
        <dbReference type="HAMAP-Rule" id="MF_01363"/>
    </source>
</evidence>
<accession>A0A084U3Z0</accession>
<dbReference type="HAMAP" id="MF_01363">
    <property type="entry name" value="Ribosomal_bL21"/>
    <property type="match status" value="1"/>
</dbReference>
<keyword evidence="4 5" id="KW-0699">rRNA-binding</keyword>
<dbReference type="GO" id="GO:0005737">
    <property type="term" value="C:cytoplasm"/>
    <property type="evidence" value="ECO:0007669"/>
    <property type="project" value="UniProtKB-ARBA"/>
</dbReference>
<keyword evidence="4 5" id="KW-0694">RNA-binding</keyword>
<reference evidence="6 7" key="1">
    <citation type="journal article" date="2014" name="PLoS ONE">
        <title>Reduction of Hydrogen Peroxide Accumulation and Toxicity by a Catalase from Mycoplasma iowae.</title>
        <authorList>
            <person name="Pritchard R.E."/>
            <person name="Prassinos A.J."/>
            <person name="Osborne J.D."/>
            <person name="Raviv Z."/>
            <person name="Balish M.F."/>
        </authorList>
    </citation>
    <scope>NUCLEOTIDE SEQUENCE [LARGE SCALE GENOMIC DNA]</scope>
    <source>
        <strain evidence="6 7">DK-CPA</strain>
    </source>
</reference>
<keyword evidence="2 4" id="KW-0689">Ribosomal protein</keyword>